<protein>
    <submittedName>
        <fullName evidence="1">Uncharacterized protein</fullName>
    </submittedName>
</protein>
<evidence type="ECO:0000313" key="1">
    <source>
        <dbReference type="EMBL" id="MBA4679890.1"/>
    </source>
</evidence>
<reference evidence="1" key="2">
    <citation type="submission" date="2020-07" db="EMBL/GenBank/DDBJ databases">
        <authorList>
            <person name="Vera ALvarez R."/>
            <person name="Arias-Moreno D.M."/>
            <person name="Jimenez-Jacinto V."/>
            <person name="Jimenez-Bremont J.F."/>
            <person name="Swaminathan K."/>
            <person name="Moose S.P."/>
            <person name="Guerrero-Gonzalez M.L."/>
            <person name="Marino-Ramirez L."/>
            <person name="Landsman D."/>
            <person name="Rodriguez-Kessler M."/>
            <person name="Delgado-Sanchez P."/>
        </authorList>
    </citation>
    <scope>NUCLEOTIDE SEQUENCE</scope>
    <source>
        <tissue evidence="1">Cladode</tissue>
    </source>
</reference>
<reference evidence="1" key="1">
    <citation type="journal article" date="2013" name="J. Plant Res.">
        <title>Effect of fungi and light on seed germination of three Opuntia species from semiarid lands of central Mexico.</title>
        <authorList>
            <person name="Delgado-Sanchez P."/>
            <person name="Jimenez-Bremont J.F."/>
            <person name="Guerrero-Gonzalez Mde L."/>
            <person name="Flores J."/>
        </authorList>
    </citation>
    <scope>NUCLEOTIDE SEQUENCE</scope>
    <source>
        <tissue evidence="1">Cladode</tissue>
    </source>
</reference>
<proteinExistence type="predicted"/>
<dbReference type="EMBL" id="GISG01285010">
    <property type="protein sequence ID" value="MBA4679892.1"/>
    <property type="molecule type" value="Transcribed_RNA"/>
</dbReference>
<name>A0A7C9B187_OPUST</name>
<organism evidence="1">
    <name type="scientific">Opuntia streptacantha</name>
    <name type="common">Prickly pear cactus</name>
    <name type="synonym">Opuntia cardona</name>
    <dbReference type="NCBI Taxonomy" id="393608"/>
    <lineage>
        <taxon>Eukaryota</taxon>
        <taxon>Viridiplantae</taxon>
        <taxon>Streptophyta</taxon>
        <taxon>Embryophyta</taxon>
        <taxon>Tracheophyta</taxon>
        <taxon>Spermatophyta</taxon>
        <taxon>Magnoliopsida</taxon>
        <taxon>eudicotyledons</taxon>
        <taxon>Gunneridae</taxon>
        <taxon>Pentapetalae</taxon>
        <taxon>Caryophyllales</taxon>
        <taxon>Cactineae</taxon>
        <taxon>Cactaceae</taxon>
        <taxon>Opuntioideae</taxon>
        <taxon>Opuntia</taxon>
    </lineage>
</organism>
<sequence length="111" mass="12875">MFMTGRGSTMLQQPIILSHLQPVVLGLIDRIIKMLAGSARFWTFTQDLIWNYQPYAAHYLGETQKHCTIFPVQVPCTSRLLYKSTGWFFINARPLMIQINCCKFICINFKV</sequence>
<dbReference type="AlphaFoldDB" id="A0A7C9B187"/>
<dbReference type="EMBL" id="GISG01285006">
    <property type="protein sequence ID" value="MBA4679890.1"/>
    <property type="molecule type" value="Transcribed_RNA"/>
</dbReference>
<accession>A0A7C9B187</accession>
<dbReference type="EMBL" id="GISG01285003">
    <property type="protein sequence ID" value="MBA4679889.1"/>
    <property type="molecule type" value="Transcribed_RNA"/>
</dbReference>